<proteinExistence type="predicted"/>
<feature type="compositionally biased region" description="Low complexity" evidence="1">
    <location>
        <begin position="239"/>
        <end position="249"/>
    </location>
</feature>
<evidence type="ECO:0000313" key="4">
    <source>
        <dbReference type="Proteomes" id="UP000708208"/>
    </source>
</evidence>
<evidence type="ECO:0000313" key="3">
    <source>
        <dbReference type="EMBL" id="CAG7836534.1"/>
    </source>
</evidence>
<dbReference type="OrthoDB" id="8299264at2759"/>
<dbReference type="EMBL" id="CAJVCH010571070">
    <property type="protein sequence ID" value="CAG7836534.1"/>
    <property type="molecule type" value="Genomic_DNA"/>
</dbReference>
<feature type="signal peptide" evidence="2">
    <location>
        <begin position="1"/>
        <end position="21"/>
    </location>
</feature>
<keyword evidence="2" id="KW-0732">Signal</keyword>
<organism evidence="3 4">
    <name type="scientific">Allacma fusca</name>
    <dbReference type="NCBI Taxonomy" id="39272"/>
    <lineage>
        <taxon>Eukaryota</taxon>
        <taxon>Metazoa</taxon>
        <taxon>Ecdysozoa</taxon>
        <taxon>Arthropoda</taxon>
        <taxon>Hexapoda</taxon>
        <taxon>Collembola</taxon>
        <taxon>Symphypleona</taxon>
        <taxon>Sminthuridae</taxon>
        <taxon>Allacma</taxon>
    </lineage>
</organism>
<keyword evidence="4" id="KW-1185">Reference proteome</keyword>
<feature type="region of interest" description="Disordered" evidence="1">
    <location>
        <begin position="239"/>
        <end position="275"/>
    </location>
</feature>
<accession>A0A8J2PX20</accession>
<protein>
    <submittedName>
        <fullName evidence="3">Uncharacterized protein</fullName>
    </submittedName>
</protein>
<name>A0A8J2PX20_9HEXA</name>
<evidence type="ECO:0000256" key="2">
    <source>
        <dbReference type="SAM" id="SignalP"/>
    </source>
</evidence>
<dbReference type="AlphaFoldDB" id="A0A8J2PX20"/>
<comment type="caution">
    <text evidence="3">The sequence shown here is derived from an EMBL/GenBank/DDBJ whole genome shotgun (WGS) entry which is preliminary data.</text>
</comment>
<dbReference type="Proteomes" id="UP000708208">
    <property type="component" value="Unassembled WGS sequence"/>
</dbReference>
<sequence length="275" mass="28599">MKSLLVIFAVAVCVGFKNVQSVPTPVKLAYPWANWLAVRPLPPGLALLAQAQAQSLLPQLATPAAPAPGPEDETPDTLANYLLARSILPAAPSKKASKTEVTDESTTKKPKLIEVGDFWAPPTIGPNITDPAVIDPAFWAAKKTMFISKLFAALAKQVLNSTGTVTTTTESPNVALMKEIDTVLLSDVARSVLGDGPPGFAGGAAAAKKADKTAKKDAAKLKKKATKAKGPPPFVLAKAKAAVTTTAAPESEEEESSSTPHPTLDYSSLAKALLS</sequence>
<gene>
    <name evidence="3" type="ORF">AFUS01_LOCUS45769</name>
</gene>
<reference evidence="3" key="1">
    <citation type="submission" date="2021-06" db="EMBL/GenBank/DDBJ databases">
        <authorList>
            <person name="Hodson N. C."/>
            <person name="Mongue J. A."/>
            <person name="Jaron S. K."/>
        </authorList>
    </citation>
    <scope>NUCLEOTIDE SEQUENCE</scope>
</reference>
<feature type="chain" id="PRO_5035175434" evidence="2">
    <location>
        <begin position="22"/>
        <end position="275"/>
    </location>
</feature>
<evidence type="ECO:0000256" key="1">
    <source>
        <dbReference type="SAM" id="MobiDB-lite"/>
    </source>
</evidence>